<reference evidence="2 3" key="1">
    <citation type="submission" date="2018-03" db="EMBL/GenBank/DDBJ databases">
        <authorList>
            <person name="Keele B.F."/>
        </authorList>
    </citation>
    <scope>NUCLEOTIDE SEQUENCE [LARGE SCALE GENOMIC DNA]</scope>
    <source>
        <strain evidence="2 3">CECT 8811</strain>
    </source>
</reference>
<dbReference type="InterPro" id="IPR016181">
    <property type="entry name" value="Acyl_CoA_acyltransferase"/>
</dbReference>
<dbReference type="AlphaFoldDB" id="A0A2R8ATL2"/>
<dbReference type="InterPro" id="IPR000182">
    <property type="entry name" value="GNAT_dom"/>
</dbReference>
<accession>A0A2R8ATL2</accession>
<dbReference type="Gene3D" id="3.40.630.30">
    <property type="match status" value="1"/>
</dbReference>
<protein>
    <recommendedName>
        <fullName evidence="1">N-acetyltransferase domain-containing protein</fullName>
    </recommendedName>
</protein>
<dbReference type="PANTHER" id="PTHR43610:SF1">
    <property type="entry name" value="N-ACETYLTRANSFERASE DOMAIN-CONTAINING PROTEIN"/>
    <property type="match status" value="1"/>
</dbReference>
<sequence length="183" mass="20817">MIFNDQPDLEGDTLRLRGLCEDDREDLFAAASDPETWAGHPAKDRCQRAVFDPYFDMLLAAGGTLVVFDKAEGKVIGCSRYYVGPDAPGDIGIGFTFLNHRFWGGEVNLRMKQLMLDHAFVHFDRVWFHIAPDNIRSQKATMKLGAEFTSDEDLDLSGSILPWKCYQLDRQAWKRVKAERLSN</sequence>
<name>A0A2R8ATL2_9RHOB</name>
<evidence type="ECO:0000259" key="1">
    <source>
        <dbReference type="Pfam" id="PF13302"/>
    </source>
</evidence>
<dbReference type="EMBL" id="OMOI01000002">
    <property type="protein sequence ID" value="SPF79199.1"/>
    <property type="molecule type" value="Genomic_DNA"/>
</dbReference>
<keyword evidence="3" id="KW-1185">Reference proteome</keyword>
<organism evidence="2 3">
    <name type="scientific">Aliiroseovarius pelagivivens</name>
    <dbReference type="NCBI Taxonomy" id="1639690"/>
    <lineage>
        <taxon>Bacteria</taxon>
        <taxon>Pseudomonadati</taxon>
        <taxon>Pseudomonadota</taxon>
        <taxon>Alphaproteobacteria</taxon>
        <taxon>Rhodobacterales</taxon>
        <taxon>Paracoccaceae</taxon>
        <taxon>Aliiroseovarius</taxon>
    </lineage>
</organism>
<dbReference type="Proteomes" id="UP000244911">
    <property type="component" value="Unassembled WGS sequence"/>
</dbReference>
<dbReference type="Pfam" id="PF13302">
    <property type="entry name" value="Acetyltransf_3"/>
    <property type="match status" value="1"/>
</dbReference>
<feature type="domain" description="N-acetyltransferase" evidence="1">
    <location>
        <begin position="14"/>
        <end position="146"/>
    </location>
</feature>
<dbReference type="OrthoDB" id="9801656at2"/>
<evidence type="ECO:0000313" key="3">
    <source>
        <dbReference type="Proteomes" id="UP000244911"/>
    </source>
</evidence>
<proteinExistence type="predicted"/>
<dbReference type="GO" id="GO:0016747">
    <property type="term" value="F:acyltransferase activity, transferring groups other than amino-acyl groups"/>
    <property type="evidence" value="ECO:0007669"/>
    <property type="project" value="InterPro"/>
</dbReference>
<dbReference type="PANTHER" id="PTHR43610">
    <property type="entry name" value="BLL6696 PROTEIN"/>
    <property type="match status" value="1"/>
</dbReference>
<gene>
    <name evidence="2" type="ORF">ALP8811_03137</name>
</gene>
<evidence type="ECO:0000313" key="2">
    <source>
        <dbReference type="EMBL" id="SPF79199.1"/>
    </source>
</evidence>
<dbReference type="RefSeq" id="WP_108858157.1">
    <property type="nucleotide sequence ID" value="NZ_OMOI01000002.1"/>
</dbReference>
<dbReference type="SUPFAM" id="SSF55729">
    <property type="entry name" value="Acyl-CoA N-acyltransferases (Nat)"/>
    <property type="match status" value="1"/>
</dbReference>